<protein>
    <submittedName>
        <fullName evidence="2">Uncharacterized protein</fullName>
    </submittedName>
</protein>
<organism evidence="2 3">
    <name type="scientific">Homoserinimonas aerilata</name>
    <dbReference type="NCBI Taxonomy" id="1162970"/>
    <lineage>
        <taxon>Bacteria</taxon>
        <taxon>Bacillati</taxon>
        <taxon>Actinomycetota</taxon>
        <taxon>Actinomycetes</taxon>
        <taxon>Micrococcales</taxon>
        <taxon>Microbacteriaceae</taxon>
        <taxon>Homoserinimonas</taxon>
    </lineage>
</organism>
<dbReference type="OrthoDB" id="5116782at2"/>
<keyword evidence="1" id="KW-0472">Membrane</keyword>
<comment type="caution">
    <text evidence="2">The sequence shown here is derived from an EMBL/GenBank/DDBJ whole genome shotgun (WGS) entry which is preliminary data.</text>
</comment>
<keyword evidence="3" id="KW-1185">Reference proteome</keyword>
<reference evidence="2 3" key="1">
    <citation type="submission" date="2019-06" db="EMBL/GenBank/DDBJ databases">
        <title>Sequencing the genomes of 1000 actinobacteria strains.</title>
        <authorList>
            <person name="Klenk H.-P."/>
        </authorList>
    </citation>
    <scope>NUCLEOTIDE SEQUENCE [LARGE SCALE GENOMIC DNA]</scope>
    <source>
        <strain evidence="2 3">DSM 26477</strain>
    </source>
</reference>
<feature type="transmembrane region" description="Helical" evidence="1">
    <location>
        <begin position="93"/>
        <end position="116"/>
    </location>
</feature>
<gene>
    <name evidence="2" type="ORF">FB562_0578</name>
</gene>
<feature type="transmembrane region" description="Helical" evidence="1">
    <location>
        <begin position="66"/>
        <end position="86"/>
    </location>
</feature>
<name>A0A542YHE9_9MICO</name>
<evidence type="ECO:0000313" key="2">
    <source>
        <dbReference type="EMBL" id="TQL47515.1"/>
    </source>
</evidence>
<dbReference type="RefSeq" id="WP_141879753.1">
    <property type="nucleotide sequence ID" value="NZ_VFOM01000001.1"/>
</dbReference>
<sequence length="117" mass="12807">MSEQQEKPVVTRRAGWLTAVIMIAFGLFYAYDLFEAVSNVVGVPAQIAEFNRFLIENDVEPQPVPWAVLVANLLLPPIAYVAAWLLGRRRGVLMQVLLFALGLAVVAALSLTLTALV</sequence>
<dbReference type="Proteomes" id="UP000317998">
    <property type="component" value="Unassembled WGS sequence"/>
</dbReference>
<keyword evidence="1" id="KW-1133">Transmembrane helix</keyword>
<proteinExistence type="predicted"/>
<feature type="transmembrane region" description="Helical" evidence="1">
    <location>
        <begin position="14"/>
        <end position="31"/>
    </location>
</feature>
<accession>A0A542YHE9</accession>
<keyword evidence="1" id="KW-0812">Transmembrane</keyword>
<dbReference type="AlphaFoldDB" id="A0A542YHE9"/>
<evidence type="ECO:0000313" key="3">
    <source>
        <dbReference type="Proteomes" id="UP000317998"/>
    </source>
</evidence>
<evidence type="ECO:0000256" key="1">
    <source>
        <dbReference type="SAM" id="Phobius"/>
    </source>
</evidence>
<dbReference type="EMBL" id="VFOM01000001">
    <property type="protein sequence ID" value="TQL47515.1"/>
    <property type="molecule type" value="Genomic_DNA"/>
</dbReference>